<dbReference type="EMBL" id="CP042274">
    <property type="protein sequence ID" value="QDY93605.1"/>
    <property type="molecule type" value="Genomic_DNA"/>
</dbReference>
<dbReference type="InterPro" id="IPR042094">
    <property type="entry name" value="T2SS_GspF_sf"/>
</dbReference>
<protein>
    <submittedName>
        <fullName evidence="9">Type II secretion system F family protein</fullName>
    </submittedName>
</protein>
<dbReference type="Pfam" id="PF00482">
    <property type="entry name" value="T2SSF"/>
    <property type="match status" value="2"/>
</dbReference>
<feature type="transmembrane region" description="Helical" evidence="7">
    <location>
        <begin position="370"/>
        <end position="397"/>
    </location>
</feature>
<gene>
    <name evidence="9" type="ORF">CG010_005375</name>
</gene>
<name>A0AAP9E2R4_AGRTU</name>
<dbReference type="PANTHER" id="PTHR30012:SF0">
    <property type="entry name" value="TYPE II SECRETION SYSTEM PROTEIN F-RELATED"/>
    <property type="match status" value="1"/>
</dbReference>
<accession>A0AAP9E2R4</accession>
<evidence type="ECO:0000256" key="5">
    <source>
        <dbReference type="ARBA" id="ARBA00022989"/>
    </source>
</evidence>
<dbReference type="InterPro" id="IPR018076">
    <property type="entry name" value="T2SS_GspF_dom"/>
</dbReference>
<evidence type="ECO:0000256" key="4">
    <source>
        <dbReference type="ARBA" id="ARBA00022692"/>
    </source>
</evidence>
<evidence type="ECO:0000256" key="1">
    <source>
        <dbReference type="ARBA" id="ARBA00004651"/>
    </source>
</evidence>
<feature type="transmembrane region" description="Helical" evidence="7">
    <location>
        <begin position="167"/>
        <end position="197"/>
    </location>
</feature>
<keyword evidence="6 7" id="KW-0472">Membrane</keyword>
<keyword evidence="5 7" id="KW-1133">Transmembrane helix</keyword>
<evidence type="ECO:0000256" key="6">
    <source>
        <dbReference type="ARBA" id="ARBA00023136"/>
    </source>
</evidence>
<dbReference type="AlphaFoldDB" id="A0AAP9E2R4"/>
<keyword evidence="4 7" id="KW-0812">Transmembrane</keyword>
<evidence type="ECO:0000313" key="10">
    <source>
        <dbReference type="Proteomes" id="UP000222296"/>
    </source>
</evidence>
<evidence type="ECO:0000256" key="7">
    <source>
        <dbReference type="SAM" id="Phobius"/>
    </source>
</evidence>
<dbReference type="PRINTS" id="PR00812">
    <property type="entry name" value="BCTERIALGSPF"/>
</dbReference>
<feature type="domain" description="Type II secretion system protein GspF" evidence="8">
    <location>
        <begin position="272"/>
        <end position="391"/>
    </location>
</feature>
<dbReference type="InterPro" id="IPR003004">
    <property type="entry name" value="GspF/PilC"/>
</dbReference>
<dbReference type="GO" id="GO:0005886">
    <property type="term" value="C:plasma membrane"/>
    <property type="evidence" value="ECO:0007669"/>
    <property type="project" value="UniProtKB-SubCell"/>
</dbReference>
<evidence type="ECO:0000256" key="2">
    <source>
        <dbReference type="ARBA" id="ARBA00005745"/>
    </source>
</evidence>
<dbReference type="Proteomes" id="UP000222296">
    <property type="component" value="Chromosome Circular"/>
</dbReference>
<reference evidence="9 10" key="1">
    <citation type="journal article" date="2017" name="Genome Announc.">
        <title>Draft Genome Sequence of Agrobacterium tumefaciens Biovar 1 Strain 186, Isolated from Walnut.</title>
        <authorList>
            <person name="Poret-Peterson A.T."/>
            <person name="Bhatnagar S."/>
            <person name="McClean A.E."/>
            <person name="Kluepfel D.A."/>
        </authorList>
    </citation>
    <scope>NUCLEOTIDE SEQUENCE [LARGE SCALE GENOMIC DNA]</scope>
    <source>
        <strain evidence="9 10">186</strain>
    </source>
</reference>
<dbReference type="Gene3D" id="1.20.81.30">
    <property type="entry name" value="Type II secretion system (T2SS), domain F"/>
    <property type="match status" value="2"/>
</dbReference>
<dbReference type="PANTHER" id="PTHR30012">
    <property type="entry name" value="GENERAL SECRETION PATHWAY PROTEIN"/>
    <property type="match status" value="1"/>
</dbReference>
<proteinExistence type="inferred from homology"/>
<evidence type="ECO:0000259" key="8">
    <source>
        <dbReference type="Pfam" id="PF00482"/>
    </source>
</evidence>
<organism evidence="9 10">
    <name type="scientific">Agrobacterium tumefaciens</name>
    <dbReference type="NCBI Taxonomy" id="358"/>
    <lineage>
        <taxon>Bacteria</taxon>
        <taxon>Pseudomonadati</taxon>
        <taxon>Pseudomonadota</taxon>
        <taxon>Alphaproteobacteria</taxon>
        <taxon>Hyphomicrobiales</taxon>
        <taxon>Rhizobiaceae</taxon>
        <taxon>Rhizobium/Agrobacterium group</taxon>
        <taxon>Agrobacterium</taxon>
        <taxon>Agrobacterium tumefaciens complex</taxon>
    </lineage>
</organism>
<sequence length="403" mass="43829">MPGFNYVGYTRDGSKRRGLIEAPSASEATQRLKADGVRVLQLGLSAERAERRSVRLPSFLERRVDLQRFFYDLALLMEAGLGLDRALKAIAEEAGNGGNQALAAESLARLSNGMSPSEAFARMEEDSPGISALILSAEHTGKLHVVCAVIAADLEMRRNRRSQMLEALTYPAFLLLLTFAALAIVTIFLVPAVLPVFEGANTRPPPLIRVLDAIGTAMRTWAVPAALVVAFLLLFSFRNSGRQRLRSLATRLVLVTPMIGDLVRKQGLARYMRSLALLLGNGVAMQKALVLSAKVCPIPSYRIVLEAMRERVVGGERLSEALLEARIFPRSVSSLVAIGDEVNSLPRVLERSASLLEEEAMRTQKTMLGLMTPCITIFMGLLIGALVVSVMSALLSINQMSTI</sequence>
<keyword evidence="3" id="KW-1003">Cell membrane</keyword>
<dbReference type="RefSeq" id="WP_099085444.1">
    <property type="nucleotide sequence ID" value="NZ_CP042274.1"/>
</dbReference>
<feature type="domain" description="Type II secretion system protein GspF" evidence="8">
    <location>
        <begin position="69"/>
        <end position="191"/>
    </location>
</feature>
<evidence type="ECO:0000256" key="3">
    <source>
        <dbReference type="ARBA" id="ARBA00022475"/>
    </source>
</evidence>
<evidence type="ECO:0000313" key="9">
    <source>
        <dbReference type="EMBL" id="QDY93605.1"/>
    </source>
</evidence>
<comment type="similarity">
    <text evidence="2">Belongs to the GSP F family.</text>
</comment>
<feature type="transmembrane region" description="Helical" evidence="7">
    <location>
        <begin position="217"/>
        <end position="237"/>
    </location>
</feature>
<comment type="subcellular location">
    <subcellularLocation>
        <location evidence="1">Cell membrane</location>
        <topology evidence="1">Multi-pass membrane protein</topology>
    </subcellularLocation>
</comment>